<reference evidence="1" key="1">
    <citation type="journal article" date="2022" name="bioRxiv">
        <title>Population genetic analysis of Ophidiomyces ophidiicola, the causative agent of snake fungal disease, indicates recent introductions to the USA.</title>
        <authorList>
            <person name="Ladner J.T."/>
            <person name="Palmer J.M."/>
            <person name="Ettinger C.L."/>
            <person name="Stajich J.E."/>
            <person name="Farrell T.M."/>
            <person name="Glorioso B.M."/>
            <person name="Lawson B."/>
            <person name="Price S.J."/>
            <person name="Stengle A.G."/>
            <person name="Grear D.A."/>
            <person name="Lorch J.M."/>
        </authorList>
    </citation>
    <scope>NUCLEOTIDE SEQUENCE</scope>
    <source>
        <strain evidence="1">NWHC 24266-5</strain>
    </source>
</reference>
<dbReference type="EMBL" id="JALBCA010000028">
    <property type="protein sequence ID" value="KAI2388793.1"/>
    <property type="molecule type" value="Genomic_DNA"/>
</dbReference>
<evidence type="ECO:0000313" key="1">
    <source>
        <dbReference type="EMBL" id="KAI2388793.1"/>
    </source>
</evidence>
<comment type="caution">
    <text evidence="1">The sequence shown here is derived from an EMBL/GenBank/DDBJ whole genome shotgun (WGS) entry which is preliminary data.</text>
</comment>
<proteinExistence type="predicted"/>
<gene>
    <name evidence="1" type="ORF">LOY88_002386</name>
</gene>
<sequence length="384" mass="42493">MSFHTIPVLDLALARDPSTKPTFLLDLRHAVLEVGFLYIKNTGIDEALVLKAISQAKDFFDLPLEKKMEDTFVERAGRHPAAANSIGEPQDIANLAMKLLASRLTGANKSTSPPRTPTGPAAPLYHNLLAPNQWPDPQCVPNFRPVYEEYMKQMAAISMTFVSLVAEAIGLPPNAFSRFFDEDQQHKLKILKYPDLQALGVDGNVEQQGVGPHKDSMLSSYLLQASHHRGLQVQNHLGEWIDCPPIDGTFVVAIGQGLEAVTQGVCQSTTHRVLSPAPGSGPRYSIPFFQGISYDATFESMAVPEHVKALRQEINKRNGVRQDDIEFTFSKGRWGHLGEATLINRVKSHPDVGERWYPTLLQKIREEQASNNQVAEMPQGGVKD</sequence>
<protein>
    <submittedName>
        <fullName evidence="1">Uncharacterized protein</fullName>
    </submittedName>
</protein>
<organism evidence="1">
    <name type="scientific">Ophidiomyces ophidiicola</name>
    <dbReference type="NCBI Taxonomy" id="1387563"/>
    <lineage>
        <taxon>Eukaryota</taxon>
        <taxon>Fungi</taxon>
        <taxon>Dikarya</taxon>
        <taxon>Ascomycota</taxon>
        <taxon>Pezizomycotina</taxon>
        <taxon>Eurotiomycetes</taxon>
        <taxon>Eurotiomycetidae</taxon>
        <taxon>Onygenales</taxon>
        <taxon>Onygenaceae</taxon>
        <taxon>Ophidiomyces</taxon>
    </lineage>
</organism>
<accession>A0ACB8UZC9</accession>
<name>A0ACB8UZC9_9EURO</name>